<dbReference type="PANTHER" id="PTHR42756:SF1">
    <property type="entry name" value="TRANSCRIPTIONAL REPRESSOR OF EMRAB OPERON"/>
    <property type="match status" value="1"/>
</dbReference>
<organism evidence="4 5">
    <name type="scientific">Pseudomonas moorei</name>
    <dbReference type="NCBI Taxonomy" id="395599"/>
    <lineage>
        <taxon>Bacteria</taxon>
        <taxon>Pseudomonadati</taxon>
        <taxon>Pseudomonadota</taxon>
        <taxon>Gammaproteobacteria</taxon>
        <taxon>Pseudomonadales</taxon>
        <taxon>Pseudomonadaceae</taxon>
        <taxon>Pseudomonas</taxon>
    </lineage>
</organism>
<evidence type="ECO:0000256" key="3">
    <source>
        <dbReference type="ARBA" id="ARBA00023163"/>
    </source>
</evidence>
<dbReference type="RefSeq" id="WP_090320440.1">
    <property type="nucleotide sequence ID" value="NZ_FNKJ01000003.1"/>
</dbReference>
<dbReference type="EMBL" id="FNKJ01000003">
    <property type="protein sequence ID" value="SDQ79585.1"/>
    <property type="molecule type" value="Genomic_DNA"/>
</dbReference>
<dbReference type="GO" id="GO:0003700">
    <property type="term" value="F:DNA-binding transcription factor activity"/>
    <property type="evidence" value="ECO:0007669"/>
    <property type="project" value="InterPro"/>
</dbReference>
<keyword evidence="3" id="KW-0804">Transcription</keyword>
<dbReference type="InterPro" id="IPR000835">
    <property type="entry name" value="HTH_MarR-typ"/>
</dbReference>
<dbReference type="InterPro" id="IPR036390">
    <property type="entry name" value="WH_DNA-bd_sf"/>
</dbReference>
<evidence type="ECO:0000256" key="2">
    <source>
        <dbReference type="ARBA" id="ARBA00023125"/>
    </source>
</evidence>
<evidence type="ECO:0000313" key="4">
    <source>
        <dbReference type="EMBL" id="SDQ79585.1"/>
    </source>
</evidence>
<dbReference type="Proteomes" id="UP000199570">
    <property type="component" value="Unassembled WGS sequence"/>
</dbReference>
<dbReference type="SMART" id="SM00347">
    <property type="entry name" value="HTH_MARR"/>
    <property type="match status" value="1"/>
</dbReference>
<protein>
    <submittedName>
        <fullName evidence="4">DNA-binding transcriptional regulator, MarR family</fullName>
    </submittedName>
</protein>
<dbReference type="InterPro" id="IPR023187">
    <property type="entry name" value="Tscrpt_reg_MarR-type_CS"/>
</dbReference>
<dbReference type="PROSITE" id="PS01117">
    <property type="entry name" value="HTH_MARR_1"/>
    <property type="match status" value="1"/>
</dbReference>
<evidence type="ECO:0000256" key="1">
    <source>
        <dbReference type="ARBA" id="ARBA00023015"/>
    </source>
</evidence>
<keyword evidence="1" id="KW-0805">Transcription regulation</keyword>
<dbReference type="InterPro" id="IPR036388">
    <property type="entry name" value="WH-like_DNA-bd_sf"/>
</dbReference>
<accession>A0A1H1DSW1</accession>
<sequence length="155" mass="18023">MTDILTLGFALHDSARLMRKRFEQRARHVGLTRSQWQVLAMLSINEGIHQKGLADLLELESITLVRLLDKMAERGLIERRRHPTDRRLSLLFLTEQAHPLLELMRSMGQQTREEATAGFSEEESQLLLQMMKRVRANLIEACSRPIDEEEVRPHD</sequence>
<dbReference type="AlphaFoldDB" id="A0A1H1DSW1"/>
<reference evidence="5" key="1">
    <citation type="submission" date="2016-10" db="EMBL/GenBank/DDBJ databases">
        <authorList>
            <person name="Varghese N."/>
            <person name="Submissions S."/>
        </authorList>
    </citation>
    <scope>NUCLEOTIDE SEQUENCE [LARGE SCALE GENOMIC DNA]</scope>
    <source>
        <strain evidence="5">BS3775</strain>
    </source>
</reference>
<dbReference type="GO" id="GO:0003677">
    <property type="term" value="F:DNA binding"/>
    <property type="evidence" value="ECO:0007669"/>
    <property type="project" value="UniProtKB-KW"/>
</dbReference>
<gene>
    <name evidence="4" type="ORF">SAMN04490195_1875</name>
</gene>
<proteinExistence type="predicted"/>
<dbReference type="Gene3D" id="1.10.10.10">
    <property type="entry name" value="Winged helix-like DNA-binding domain superfamily/Winged helix DNA-binding domain"/>
    <property type="match status" value="1"/>
</dbReference>
<dbReference type="PANTHER" id="PTHR42756">
    <property type="entry name" value="TRANSCRIPTIONAL REGULATOR, MARR"/>
    <property type="match status" value="1"/>
</dbReference>
<keyword evidence="2 4" id="KW-0238">DNA-binding</keyword>
<dbReference type="Pfam" id="PF12802">
    <property type="entry name" value="MarR_2"/>
    <property type="match status" value="1"/>
</dbReference>
<name>A0A1H1DSW1_9PSED</name>
<keyword evidence="5" id="KW-1185">Reference proteome</keyword>
<dbReference type="SUPFAM" id="SSF46785">
    <property type="entry name" value="Winged helix' DNA-binding domain"/>
    <property type="match status" value="1"/>
</dbReference>
<dbReference type="OrthoDB" id="32523at2"/>
<evidence type="ECO:0000313" key="5">
    <source>
        <dbReference type="Proteomes" id="UP000199570"/>
    </source>
</evidence>
<dbReference type="PROSITE" id="PS50995">
    <property type="entry name" value="HTH_MARR_2"/>
    <property type="match status" value="1"/>
</dbReference>
<dbReference type="PRINTS" id="PR00598">
    <property type="entry name" value="HTHMARR"/>
</dbReference>